<protein>
    <recommendedName>
        <fullName evidence="3">Chromatin target of PRMT1 protein C-terminal domain-containing protein</fullName>
    </recommendedName>
</protein>
<dbReference type="InterPro" id="IPR025715">
    <property type="entry name" value="FoP_C"/>
</dbReference>
<feature type="compositionally biased region" description="Gly residues" evidence="2">
    <location>
        <begin position="130"/>
        <end position="157"/>
    </location>
</feature>
<dbReference type="PANTHER" id="PTHR48426:SF1">
    <property type="entry name" value="CHROMATIN TARGET OF PRMT1 PROTEIN"/>
    <property type="match status" value="1"/>
</dbReference>
<evidence type="ECO:0000259" key="3">
    <source>
        <dbReference type="SMART" id="SM01218"/>
    </source>
</evidence>
<sequence>MTSQIPAKIVLKSTTKMSLSDRFTQYQKMRPQPATVPDIRAKMASAQQASAANRRLAQQLANRPSVQAALGNLNKMSVKQRLGPSNVKARLNLNAVRGGGGGGQRGGLGRGSGQRGGLGRGGQQFRRGRGGGQGGLRGSPTAGGGRGGRFGSPGRGFRGNRGRGRGGVARGGRGGFGGDRRGRGANRGRGGGRGRFQRGGRGGVRGRGRGRGATVPISKEQLDNQLEEYMSNTKANLDQEMDTYMAQADS</sequence>
<dbReference type="SMART" id="SM01218">
    <property type="entry name" value="FoP_duplication"/>
    <property type="match status" value="1"/>
</dbReference>
<feature type="domain" description="Chromatin target of PRMT1 protein C-terminal" evidence="3">
    <location>
        <begin position="161"/>
        <end position="250"/>
    </location>
</feature>
<feature type="compositionally biased region" description="Gly residues" evidence="2">
    <location>
        <begin position="97"/>
        <end position="122"/>
    </location>
</feature>
<gene>
    <name evidence="4" type="ORF">CHS0354_003068</name>
</gene>
<dbReference type="AlphaFoldDB" id="A0AAE0SFD5"/>
<feature type="compositionally biased region" description="Gly residues" evidence="2">
    <location>
        <begin position="165"/>
        <end position="177"/>
    </location>
</feature>
<reference evidence="4" key="1">
    <citation type="journal article" date="2021" name="Genome Biol. Evol.">
        <title>A High-Quality Reference Genome for a Parasitic Bivalve with Doubly Uniparental Inheritance (Bivalvia: Unionida).</title>
        <authorList>
            <person name="Smith C.H."/>
        </authorList>
    </citation>
    <scope>NUCLEOTIDE SEQUENCE</scope>
    <source>
        <strain evidence="4">CHS0354</strain>
    </source>
</reference>
<dbReference type="InterPro" id="IPR052656">
    <property type="entry name" value="CTOP_PRMT1"/>
</dbReference>
<organism evidence="4 5">
    <name type="scientific">Potamilus streckersoni</name>
    <dbReference type="NCBI Taxonomy" id="2493646"/>
    <lineage>
        <taxon>Eukaryota</taxon>
        <taxon>Metazoa</taxon>
        <taxon>Spiralia</taxon>
        <taxon>Lophotrochozoa</taxon>
        <taxon>Mollusca</taxon>
        <taxon>Bivalvia</taxon>
        <taxon>Autobranchia</taxon>
        <taxon>Heteroconchia</taxon>
        <taxon>Palaeoheterodonta</taxon>
        <taxon>Unionida</taxon>
        <taxon>Unionoidea</taxon>
        <taxon>Unionidae</taxon>
        <taxon>Ambleminae</taxon>
        <taxon>Lampsilini</taxon>
        <taxon>Potamilus</taxon>
    </lineage>
</organism>
<reference evidence="4" key="2">
    <citation type="journal article" date="2021" name="Genome Biol. Evol.">
        <title>Developing a high-quality reference genome for a parasitic bivalve with doubly uniparental inheritance (Bivalvia: Unionida).</title>
        <authorList>
            <person name="Smith C.H."/>
        </authorList>
    </citation>
    <scope>NUCLEOTIDE SEQUENCE</scope>
    <source>
        <strain evidence="4">CHS0354</strain>
        <tissue evidence="4">Mantle</tissue>
    </source>
</reference>
<dbReference type="Proteomes" id="UP001195483">
    <property type="component" value="Unassembled WGS sequence"/>
</dbReference>
<name>A0AAE0SFD5_9BIVA</name>
<keyword evidence="1" id="KW-0694">RNA-binding</keyword>
<accession>A0AAE0SFD5</accession>
<comment type="caution">
    <text evidence="4">The sequence shown here is derived from an EMBL/GenBank/DDBJ whole genome shotgun (WGS) entry which is preliminary data.</text>
</comment>
<keyword evidence="5" id="KW-1185">Reference proteome</keyword>
<dbReference type="EMBL" id="JAEAOA010000255">
    <property type="protein sequence ID" value="KAK3590438.1"/>
    <property type="molecule type" value="Genomic_DNA"/>
</dbReference>
<feature type="region of interest" description="Disordered" evidence="2">
    <location>
        <begin position="94"/>
        <end position="223"/>
    </location>
</feature>
<dbReference type="PANTHER" id="PTHR48426">
    <property type="entry name" value="CHROMATIN TARGET OF PRMT1 PROTEIN"/>
    <property type="match status" value="1"/>
</dbReference>
<evidence type="ECO:0000256" key="2">
    <source>
        <dbReference type="SAM" id="MobiDB-lite"/>
    </source>
</evidence>
<evidence type="ECO:0000313" key="5">
    <source>
        <dbReference type="Proteomes" id="UP001195483"/>
    </source>
</evidence>
<reference evidence="4" key="3">
    <citation type="submission" date="2023-05" db="EMBL/GenBank/DDBJ databases">
        <authorList>
            <person name="Smith C.H."/>
        </authorList>
    </citation>
    <scope>NUCLEOTIDE SEQUENCE</scope>
    <source>
        <strain evidence="4">CHS0354</strain>
        <tissue evidence="4">Mantle</tissue>
    </source>
</reference>
<dbReference type="GO" id="GO:0003723">
    <property type="term" value="F:RNA binding"/>
    <property type="evidence" value="ECO:0007669"/>
    <property type="project" value="UniProtKB-KW"/>
</dbReference>
<dbReference type="Pfam" id="PF13865">
    <property type="entry name" value="FoP_duplication"/>
    <property type="match status" value="1"/>
</dbReference>
<proteinExistence type="predicted"/>
<evidence type="ECO:0000313" key="4">
    <source>
        <dbReference type="EMBL" id="KAK3590438.1"/>
    </source>
</evidence>
<feature type="compositionally biased region" description="Basic residues" evidence="2">
    <location>
        <begin position="183"/>
        <end position="210"/>
    </location>
</feature>
<evidence type="ECO:0000256" key="1">
    <source>
        <dbReference type="ARBA" id="ARBA00022884"/>
    </source>
</evidence>